<evidence type="ECO:0008006" key="4">
    <source>
        <dbReference type="Google" id="ProtNLM"/>
    </source>
</evidence>
<evidence type="ECO:0000313" key="2">
    <source>
        <dbReference type="EMBL" id="KAJ3658464.1"/>
    </source>
</evidence>
<evidence type="ECO:0000256" key="1">
    <source>
        <dbReference type="SAM" id="SignalP"/>
    </source>
</evidence>
<evidence type="ECO:0000313" key="3">
    <source>
        <dbReference type="Proteomes" id="UP001168821"/>
    </source>
</evidence>
<name>A0AA38MJF4_9CUCU</name>
<dbReference type="AlphaFoldDB" id="A0AA38MJF4"/>
<comment type="caution">
    <text evidence="2">The sequence shown here is derived from an EMBL/GenBank/DDBJ whole genome shotgun (WGS) entry which is preliminary data.</text>
</comment>
<feature type="chain" id="PRO_5041392466" description="Lipoprotein" evidence="1">
    <location>
        <begin position="27"/>
        <end position="75"/>
    </location>
</feature>
<gene>
    <name evidence="2" type="ORF">Zmor_010199</name>
</gene>
<accession>A0AA38MJF4</accession>
<proteinExistence type="predicted"/>
<keyword evidence="1" id="KW-0732">Signal</keyword>
<sequence length="75" mass="8506">MFTISKIFQLLCLFFALLLLFEGCKGGTIKNQTEKVNVTGITIGNRHLFDVVPCQQSHVKVDNECVEVWTDDDED</sequence>
<feature type="signal peptide" evidence="1">
    <location>
        <begin position="1"/>
        <end position="26"/>
    </location>
</feature>
<dbReference type="EMBL" id="JALNTZ010000003">
    <property type="protein sequence ID" value="KAJ3658464.1"/>
    <property type="molecule type" value="Genomic_DNA"/>
</dbReference>
<protein>
    <recommendedName>
        <fullName evidence="4">Lipoprotein</fullName>
    </recommendedName>
</protein>
<dbReference type="Proteomes" id="UP001168821">
    <property type="component" value="Unassembled WGS sequence"/>
</dbReference>
<keyword evidence="3" id="KW-1185">Reference proteome</keyword>
<reference evidence="2" key="1">
    <citation type="journal article" date="2023" name="G3 (Bethesda)">
        <title>Whole genome assemblies of Zophobas morio and Tenebrio molitor.</title>
        <authorList>
            <person name="Kaur S."/>
            <person name="Stinson S.A."/>
            <person name="diCenzo G.C."/>
        </authorList>
    </citation>
    <scope>NUCLEOTIDE SEQUENCE</scope>
    <source>
        <strain evidence="2">QUZm001</strain>
    </source>
</reference>
<organism evidence="2 3">
    <name type="scientific">Zophobas morio</name>
    <dbReference type="NCBI Taxonomy" id="2755281"/>
    <lineage>
        <taxon>Eukaryota</taxon>
        <taxon>Metazoa</taxon>
        <taxon>Ecdysozoa</taxon>
        <taxon>Arthropoda</taxon>
        <taxon>Hexapoda</taxon>
        <taxon>Insecta</taxon>
        <taxon>Pterygota</taxon>
        <taxon>Neoptera</taxon>
        <taxon>Endopterygota</taxon>
        <taxon>Coleoptera</taxon>
        <taxon>Polyphaga</taxon>
        <taxon>Cucujiformia</taxon>
        <taxon>Tenebrionidae</taxon>
        <taxon>Zophobas</taxon>
    </lineage>
</organism>